<feature type="domain" description="Tetrapyrrole methylase" evidence="7">
    <location>
        <begin position="6"/>
        <end position="219"/>
    </location>
</feature>
<comment type="caution">
    <text evidence="8">The sequence shown here is derived from an EMBL/GenBank/DDBJ whole genome shotgun (WGS) entry which is preliminary data.</text>
</comment>
<dbReference type="InterPro" id="IPR000878">
    <property type="entry name" value="4pyrrol_Mease"/>
</dbReference>
<dbReference type="Proteomes" id="UP000282125">
    <property type="component" value="Unassembled WGS sequence"/>
</dbReference>
<dbReference type="EC" id="2.1.1.152" evidence="6"/>
<reference evidence="8 9" key="1">
    <citation type="submission" date="2018-11" db="EMBL/GenBank/DDBJ databases">
        <title>Gemmobacter sp. nov., YIM 102744-1 draft genome.</title>
        <authorList>
            <person name="Li G."/>
            <person name="Jiang Y."/>
        </authorList>
    </citation>
    <scope>NUCLEOTIDE SEQUENCE [LARGE SCALE GENOMIC DNA]</scope>
    <source>
        <strain evidence="8 9">YIM 102744-1</strain>
    </source>
</reference>
<comment type="function">
    <text evidence="6">Catalyzes the methylation of C-1 in precorrin-5 and the subsequent extrusion of acetic acid from the resulting intermediate to form cobalt-precorrin-6A.</text>
</comment>
<evidence type="ECO:0000259" key="7">
    <source>
        <dbReference type="Pfam" id="PF00590"/>
    </source>
</evidence>
<dbReference type="AlphaFoldDB" id="A0A3P3DCJ8"/>
<dbReference type="CDD" id="cd11643">
    <property type="entry name" value="Precorrin-6A-synthase"/>
    <property type="match status" value="1"/>
</dbReference>
<dbReference type="GO" id="GO:0009236">
    <property type="term" value="P:cobalamin biosynthetic process"/>
    <property type="evidence" value="ECO:0007669"/>
    <property type="project" value="UniProtKB-KW"/>
</dbReference>
<dbReference type="GO" id="GO:0032259">
    <property type="term" value="P:methylation"/>
    <property type="evidence" value="ECO:0007669"/>
    <property type="project" value="UniProtKB-KW"/>
</dbReference>
<dbReference type="InterPro" id="IPR012797">
    <property type="entry name" value="CobF"/>
</dbReference>
<evidence type="ECO:0000256" key="3">
    <source>
        <dbReference type="ARBA" id="ARBA00022603"/>
    </source>
</evidence>
<dbReference type="RefSeq" id="WP_124966114.1">
    <property type="nucleotide sequence ID" value="NZ_RRAZ01000027.1"/>
</dbReference>
<accession>A0A3P3DCJ8</accession>
<proteinExistence type="predicted"/>
<dbReference type="PIRSF" id="PIRSF036525">
    <property type="entry name" value="CobF"/>
    <property type="match status" value="1"/>
</dbReference>
<evidence type="ECO:0000256" key="6">
    <source>
        <dbReference type="PIRNR" id="PIRNR036525"/>
    </source>
</evidence>
<organism evidence="8 9">
    <name type="scientific">Falsigemmobacter faecalis</name>
    <dbReference type="NCBI Taxonomy" id="2488730"/>
    <lineage>
        <taxon>Bacteria</taxon>
        <taxon>Pseudomonadati</taxon>
        <taxon>Pseudomonadota</taxon>
        <taxon>Alphaproteobacteria</taxon>
        <taxon>Rhodobacterales</taxon>
        <taxon>Paracoccaceae</taxon>
        <taxon>Falsigemmobacter</taxon>
    </lineage>
</organism>
<comment type="pathway">
    <text evidence="1">Cofactor biosynthesis; adenosylcobalamin biosynthesis.</text>
</comment>
<dbReference type="InterPro" id="IPR014777">
    <property type="entry name" value="4pyrrole_Mease_sub1"/>
</dbReference>
<gene>
    <name evidence="8" type="ORF">EG244_15630</name>
</gene>
<keyword evidence="5 6" id="KW-0949">S-adenosyl-L-methionine</keyword>
<evidence type="ECO:0000313" key="8">
    <source>
        <dbReference type="EMBL" id="RRH72057.1"/>
    </source>
</evidence>
<dbReference type="InterPro" id="IPR035996">
    <property type="entry name" value="4pyrrol_Methylase_sf"/>
</dbReference>
<dbReference type="PANTHER" id="PTHR43467:SF1">
    <property type="entry name" value="PRECORRIN-6A SYNTHASE [DEACETYLATING]"/>
    <property type="match status" value="1"/>
</dbReference>
<keyword evidence="2" id="KW-0169">Cobalamin biosynthesis</keyword>
<dbReference type="NCBIfam" id="TIGR02434">
    <property type="entry name" value="CobF"/>
    <property type="match status" value="1"/>
</dbReference>
<dbReference type="SUPFAM" id="SSF53790">
    <property type="entry name" value="Tetrapyrrole methylase"/>
    <property type="match status" value="1"/>
</dbReference>
<evidence type="ECO:0000256" key="1">
    <source>
        <dbReference type="ARBA" id="ARBA00004953"/>
    </source>
</evidence>
<keyword evidence="4 6" id="KW-0808">Transferase</keyword>
<keyword evidence="9" id="KW-1185">Reference proteome</keyword>
<evidence type="ECO:0000313" key="9">
    <source>
        <dbReference type="Proteomes" id="UP000282125"/>
    </source>
</evidence>
<dbReference type="InterPro" id="IPR014776">
    <property type="entry name" value="4pyrrole_Mease_sub2"/>
</dbReference>
<keyword evidence="3 6" id="KW-0489">Methyltransferase</keyword>
<evidence type="ECO:0000256" key="5">
    <source>
        <dbReference type="ARBA" id="ARBA00022691"/>
    </source>
</evidence>
<name>A0A3P3DCJ8_9RHOB</name>
<dbReference type="PANTHER" id="PTHR43467">
    <property type="entry name" value="COBALT-PRECORRIN-2 C(20)-METHYLTRANSFERASE"/>
    <property type="match status" value="1"/>
</dbReference>
<protein>
    <recommendedName>
        <fullName evidence="6">Precorrin-6A synthase [deacetylating]</fullName>
        <ecNumber evidence="6">2.1.1.152</ecNumber>
    </recommendedName>
</protein>
<dbReference type="OrthoDB" id="9787471at2"/>
<comment type="catalytic activity">
    <reaction evidence="6">
        <text>precorrin-5 + S-adenosyl-L-methionine + H2O = precorrin-6A + acetate + S-adenosyl-L-homocysteine + 2 H(+)</text>
        <dbReference type="Rhea" id="RHEA:18261"/>
        <dbReference type="ChEBI" id="CHEBI:15377"/>
        <dbReference type="ChEBI" id="CHEBI:15378"/>
        <dbReference type="ChEBI" id="CHEBI:30089"/>
        <dbReference type="ChEBI" id="CHEBI:57856"/>
        <dbReference type="ChEBI" id="CHEBI:59789"/>
        <dbReference type="ChEBI" id="CHEBI:77871"/>
        <dbReference type="ChEBI" id="CHEBI:77872"/>
        <dbReference type="EC" id="2.1.1.152"/>
    </reaction>
</comment>
<sequence length="252" mass="27504">MMDLKLVGIAAGHPAHLTAAAIEAISQAEVILIPQKGEDKEELAQLRLTLCETFSPGRVIGFDMPVRDTDIADYKERVNLWHDAIAAAWLHALGSLQPGLRVVLLVWGDPSLFDSTLRIAERLRGQLEFSLSVVPGLTSIQLLTAAHAVPLNALAEPFLVTTGRHLRNSGWPAGVDTLVVMLDGDCAFRDLDPEGVSIWWGAYLGMPGQILDHGLLSEAGPRIEVRRAQARAARGWIMDTYLLRRQRAVSAP</sequence>
<evidence type="ECO:0000256" key="4">
    <source>
        <dbReference type="ARBA" id="ARBA00022679"/>
    </source>
</evidence>
<dbReference type="Gene3D" id="3.40.1010.10">
    <property type="entry name" value="Cobalt-precorrin-4 Transmethylase, Domain 1"/>
    <property type="match status" value="1"/>
</dbReference>
<evidence type="ECO:0000256" key="2">
    <source>
        <dbReference type="ARBA" id="ARBA00022573"/>
    </source>
</evidence>
<dbReference type="Gene3D" id="3.30.950.10">
    <property type="entry name" value="Methyltransferase, Cobalt-precorrin-4 Transmethylase, Domain 2"/>
    <property type="match status" value="1"/>
</dbReference>
<dbReference type="Pfam" id="PF00590">
    <property type="entry name" value="TP_methylase"/>
    <property type="match status" value="1"/>
</dbReference>
<dbReference type="GO" id="GO:0043819">
    <property type="term" value="F:precorrin-6A synthase (deacetylating) activity"/>
    <property type="evidence" value="ECO:0007669"/>
    <property type="project" value="UniProtKB-EC"/>
</dbReference>
<dbReference type="EMBL" id="RRAZ01000027">
    <property type="protein sequence ID" value="RRH72057.1"/>
    <property type="molecule type" value="Genomic_DNA"/>
</dbReference>